<keyword evidence="4" id="KW-0378">Hydrolase</keyword>
<dbReference type="OrthoDB" id="9757917at2"/>
<evidence type="ECO:0000259" key="3">
    <source>
        <dbReference type="PROSITE" id="PS50011"/>
    </source>
</evidence>
<evidence type="ECO:0000256" key="1">
    <source>
        <dbReference type="SAM" id="Coils"/>
    </source>
</evidence>
<accession>A0A1M6S4X1</accession>
<dbReference type="GO" id="GO:0004386">
    <property type="term" value="F:helicase activity"/>
    <property type="evidence" value="ECO:0007669"/>
    <property type="project" value="UniProtKB-KW"/>
</dbReference>
<dbReference type="RefSeq" id="WP_073245441.1">
    <property type="nucleotide sequence ID" value="NZ_FQZX01000002.1"/>
</dbReference>
<name>A0A1M6S4X1_9FLAO</name>
<keyword evidence="1" id="KW-0175">Coiled coil</keyword>
<keyword evidence="5" id="KW-1185">Reference proteome</keyword>
<dbReference type="PROSITE" id="PS50011">
    <property type="entry name" value="PROTEIN_KINASE_DOM"/>
    <property type="match status" value="1"/>
</dbReference>
<feature type="region of interest" description="Disordered" evidence="2">
    <location>
        <begin position="1652"/>
        <end position="1676"/>
    </location>
</feature>
<feature type="coiled-coil region" evidence="1">
    <location>
        <begin position="1035"/>
        <end position="1062"/>
    </location>
</feature>
<evidence type="ECO:0000313" key="4">
    <source>
        <dbReference type="EMBL" id="SHK39719.1"/>
    </source>
</evidence>
<dbReference type="Pfam" id="PF13195">
    <property type="entry name" value="DUF4011"/>
    <property type="match status" value="1"/>
</dbReference>
<proteinExistence type="predicted"/>
<reference evidence="5" key="1">
    <citation type="submission" date="2016-11" db="EMBL/GenBank/DDBJ databases">
        <authorList>
            <person name="Varghese N."/>
            <person name="Submissions S."/>
        </authorList>
    </citation>
    <scope>NUCLEOTIDE SEQUENCE [LARGE SCALE GENOMIC DNA]</scope>
    <source>
        <strain evidence="5">DSM 16478</strain>
    </source>
</reference>
<dbReference type="SUPFAM" id="SSF56112">
    <property type="entry name" value="Protein kinase-like (PK-like)"/>
    <property type="match status" value="1"/>
</dbReference>
<feature type="domain" description="Protein kinase" evidence="3">
    <location>
        <begin position="34"/>
        <end position="337"/>
    </location>
</feature>
<dbReference type="PROSITE" id="PS00109">
    <property type="entry name" value="PROTEIN_KINASE_TYR"/>
    <property type="match status" value="1"/>
</dbReference>
<dbReference type="InterPro" id="IPR000719">
    <property type="entry name" value="Prot_kinase_dom"/>
</dbReference>
<dbReference type="SUPFAM" id="SSF52540">
    <property type="entry name" value="P-loop containing nucleoside triphosphate hydrolases"/>
    <property type="match status" value="1"/>
</dbReference>
<dbReference type="InterPro" id="IPR025103">
    <property type="entry name" value="DUF4011"/>
</dbReference>
<dbReference type="PANTHER" id="PTHR10887">
    <property type="entry name" value="DNA2/NAM7 HELICASE FAMILY"/>
    <property type="match status" value="1"/>
</dbReference>
<dbReference type="InterPro" id="IPR041679">
    <property type="entry name" value="DNA2/NAM7-like_C"/>
</dbReference>
<dbReference type="Pfam" id="PF13087">
    <property type="entry name" value="AAA_12"/>
    <property type="match status" value="1"/>
</dbReference>
<dbReference type="InterPro" id="IPR049468">
    <property type="entry name" value="Restrct_endonuc-II-like_dom"/>
</dbReference>
<dbReference type="Pfam" id="PF13086">
    <property type="entry name" value="AAA_11"/>
    <property type="match status" value="2"/>
</dbReference>
<dbReference type="Pfam" id="PF18741">
    <property type="entry name" value="MTES_1575"/>
    <property type="match status" value="1"/>
</dbReference>
<evidence type="ECO:0000313" key="5">
    <source>
        <dbReference type="Proteomes" id="UP000184314"/>
    </source>
</evidence>
<dbReference type="PANTHER" id="PTHR10887:SF495">
    <property type="entry name" value="HELICASE SENATAXIN ISOFORM X1-RELATED"/>
    <property type="match status" value="1"/>
</dbReference>
<keyword evidence="4" id="KW-0067">ATP-binding</keyword>
<dbReference type="CDD" id="cd18808">
    <property type="entry name" value="SF1_C_Upf1"/>
    <property type="match status" value="1"/>
</dbReference>
<dbReference type="GO" id="GO:0004672">
    <property type="term" value="F:protein kinase activity"/>
    <property type="evidence" value="ECO:0007669"/>
    <property type="project" value="InterPro"/>
</dbReference>
<dbReference type="Gene3D" id="1.10.510.10">
    <property type="entry name" value="Transferase(Phosphotransferase) domain 1"/>
    <property type="match status" value="1"/>
</dbReference>
<dbReference type="Gene3D" id="3.40.50.300">
    <property type="entry name" value="P-loop containing nucleotide triphosphate hydrolases"/>
    <property type="match status" value="3"/>
</dbReference>
<dbReference type="InterPro" id="IPR027417">
    <property type="entry name" value="P-loop_NTPase"/>
</dbReference>
<keyword evidence="4" id="KW-0347">Helicase</keyword>
<feature type="compositionally biased region" description="Acidic residues" evidence="2">
    <location>
        <begin position="1658"/>
        <end position="1676"/>
    </location>
</feature>
<gene>
    <name evidence="4" type="ORF">SAMN04488007_2952</name>
</gene>
<dbReference type="Pfam" id="PF00069">
    <property type="entry name" value="Pkinase"/>
    <property type="match status" value="1"/>
</dbReference>
<dbReference type="EMBL" id="FQZX01000002">
    <property type="protein sequence ID" value="SHK39719.1"/>
    <property type="molecule type" value="Genomic_DNA"/>
</dbReference>
<dbReference type="InterPro" id="IPR045055">
    <property type="entry name" value="DNA2/NAM7-like"/>
</dbReference>
<dbReference type="InterPro" id="IPR041677">
    <property type="entry name" value="DNA2/NAM7_AAA_11"/>
</dbReference>
<dbReference type="GO" id="GO:0005524">
    <property type="term" value="F:ATP binding"/>
    <property type="evidence" value="ECO:0007669"/>
    <property type="project" value="InterPro"/>
</dbReference>
<dbReference type="InterPro" id="IPR008266">
    <property type="entry name" value="Tyr_kinase_AS"/>
</dbReference>
<keyword evidence="4" id="KW-0547">Nucleotide-binding</keyword>
<dbReference type="InterPro" id="IPR011009">
    <property type="entry name" value="Kinase-like_dom_sf"/>
</dbReference>
<dbReference type="Proteomes" id="UP000184314">
    <property type="component" value="Unassembled WGS sequence"/>
</dbReference>
<dbReference type="SMART" id="SM00220">
    <property type="entry name" value="S_TKc"/>
    <property type="match status" value="1"/>
</dbReference>
<evidence type="ECO:0000256" key="2">
    <source>
        <dbReference type="SAM" id="MobiDB-lite"/>
    </source>
</evidence>
<organism evidence="4 5">
    <name type="scientific">Maribacter aquivivus</name>
    <dbReference type="NCBI Taxonomy" id="228958"/>
    <lineage>
        <taxon>Bacteria</taxon>
        <taxon>Pseudomonadati</taxon>
        <taxon>Bacteroidota</taxon>
        <taxon>Flavobacteriia</taxon>
        <taxon>Flavobacteriales</taxon>
        <taxon>Flavobacteriaceae</taxon>
        <taxon>Maribacter</taxon>
    </lineage>
</organism>
<dbReference type="STRING" id="228958.SAMN04488007_2952"/>
<protein>
    <submittedName>
        <fullName evidence="4">Superfamily I DNA and/or RNA helicase</fullName>
    </submittedName>
</protein>
<dbReference type="InterPro" id="IPR047187">
    <property type="entry name" value="SF1_C_Upf1"/>
</dbReference>
<sequence>MEFVRVCPACQSERPVQEMYCQNTVNDATCSWLLMNVTQTPKGGKIEIKNTPIVNISRHCTNGHEVQPNDFMCMECGADVETVSTPQKNADAKQLDEYQIVKTVKTQRTTKECYIVKDTADKEYFLTLYFENSEPDKGIYKVLGKMDTDHVATLIKTGTWNGRFFEVSERIAGGSLDKLGYLELDRIEKLVDEVGRAIHDLSEAGIRHRDICPTNILLRNSESFDLVIIDFSSARLSDYDLDTDTPIELTRYTAPEAIIGGISPASDWWSLGMIVLEHITKGTFFENINDKAFMIHLITRGVDIPTSIDARILLLLRGLLSRDPVKRWNWEQVDKWLKKEEVEAPVEQHTTVTQKEKKIELGSESYTNVAFFALAAAEEAHWEEGLSLFNSGSLASWVNEVLGNHEKAAAVRNLRNKEDIPLEWRYPLALMVLNEALPLTWRGQIVIPAWLMGNTKEAINLVEGNVPDYLASIQREKWLVQLKERKANIARKAKNQGIQLDNDKFLIYSLSSSRVKLKSELDFLRRLYPDAHNAGLSDVMSNLRVREEDMILVLSATRDQFITLEALLKKTIKLANKHDLELNIPFYEACLVKYRLEIFEMLNNHLEGFSRCNNEALDRWADRFRIEKRLPIIPSVLCLSIPKNQWIAPPKHEYGSSLLRHFEKKVVYASSRGPLVRLIISKHSSRIDVDELGTSLKSSKKLVQSILKRSTGSENVDPLAFNKNALLARRTRRMLLKAANFKRDTGLDSLFMGFPFLVSQQKMTHRPRLMPILLWPVSLDLSSRATTSLKISFDYAQGEIRINPALANSLDSDSYKKIEKISREILGRQSLQIDEIIDAFSACFPAKTNELTAHPSVNFNRDEIGTELHPSAVFFNANFTGQAISEDLRLLQKLPHTGSSMEPILKISEPEITTQVEESTENGRYTTMAIDPSQDNAVLKSRSAPGIVIEGPPGTGKSQTIVNIISDCIGRNEKVLVISQKRAAIQVILKRLQAVGLDKRALLITDLIRDRQPIIQGIREQIAHYYSQPYNQHTLDNLIQKREDLGKKIDRIEANLDVLSHQIHLVDDTSGLSYRNVLSELIAITSKEYLEVPELRMLFEDSTRDKLNIHIEEISSLIADWAPSNYEGNNLQNLQVTSFDSTTETVLTKDLKTFYETEKIRVDFIKESTGKLDTVNAEHYSLWLASHKNVLINVSKSQASQSQLWLNLLYDEFDNRSIGEDIHDKLSQLLEQVEQLISNFKDDRFAHYFDTLDDDKVLKLNKVCTSYLSTSSLKIMNPFYWIHKAQLKKITNEHHLQLNENTVKELQAAVHLENKFRAYRKEYAQNLVKLKTNSLEINEPRRLAVDIKSTTRDLSQAISLVSTLRSCPAKDEARAILETGDENAYEEFSIALENASTRHQNRQQSLEKLQVLEKWLTPNAVSNFNHAIEHNYRDLDPITSIIADMENFVAYQKFRIRFNDSPAQNELIEIFAILRNYEQELSHFSKEKWSSVIGTSLHREGLLAWKQRIEKTYPSMLMAESEVINKIGDLEKNLKSMKTLNRNILALNFNFDKIDSQSAWNSITRLRGKNYKKLREFITEGEPLGLLELRPVWLMNPEVVSQALPLQSGMFDVVIFDEASQMLVDHAIPALYRGKRVIISGDEKQMPPTGFFTKKIEDDDDDTDQSELDEDHSEEELVNYEDAWNKKEVKDSPDLLSLAKTVLPTTTLQIHYRSQYKALINYSNYAFYDGMLHIPAYHPKEEITAVKPLEVLRVNGIYDEQTNRDEADTLIAYLAKHWTLPEDERLSTGIVTFNKKQAELIEDIIEKHAVEDGTFGRALTIARNKQQDGEDMGFFVKNVENVQGDERDMILFSTTFGINTLGSFRRNFGALGHRGGERRLNVAITRARNKVVIATSMPTQAISDILSTGRLASKPRDYIQTYLNYAEIHSNNQIEMATKTLRLLSTSDQQQIAKIRNDGFKNIVKAYVESLGYETVEDSDNSVFYMDLAIKDKQQGHFVLGIECDAPYNMLLKQARYRELWRPKVLKRSIPHIHRTTSYQWLENTQEEQLKLKNAIKMALIQH</sequence>